<organism evidence="1 2">
    <name type="scientific">Engystomops pustulosus</name>
    <name type="common">Tungara frog</name>
    <name type="synonym">Physalaemus pustulosus</name>
    <dbReference type="NCBI Taxonomy" id="76066"/>
    <lineage>
        <taxon>Eukaryota</taxon>
        <taxon>Metazoa</taxon>
        <taxon>Chordata</taxon>
        <taxon>Craniata</taxon>
        <taxon>Vertebrata</taxon>
        <taxon>Euteleostomi</taxon>
        <taxon>Amphibia</taxon>
        <taxon>Batrachia</taxon>
        <taxon>Anura</taxon>
        <taxon>Neobatrachia</taxon>
        <taxon>Hyloidea</taxon>
        <taxon>Leptodactylidae</taxon>
        <taxon>Leiuperinae</taxon>
        <taxon>Engystomops</taxon>
    </lineage>
</organism>
<dbReference type="EMBL" id="WNYA01000001">
    <property type="protein sequence ID" value="KAG8596209.1"/>
    <property type="molecule type" value="Genomic_DNA"/>
</dbReference>
<dbReference type="AlphaFoldDB" id="A0AAV7DFT2"/>
<comment type="caution">
    <text evidence="1">The sequence shown here is derived from an EMBL/GenBank/DDBJ whole genome shotgun (WGS) entry which is preliminary data.</text>
</comment>
<evidence type="ECO:0000313" key="1">
    <source>
        <dbReference type="EMBL" id="KAG8596209.1"/>
    </source>
</evidence>
<dbReference type="Proteomes" id="UP000824782">
    <property type="component" value="Unassembled WGS sequence"/>
</dbReference>
<reference evidence="1" key="1">
    <citation type="thesis" date="2020" institute="ProQuest LLC" country="789 East Eisenhower Parkway, Ann Arbor, MI, USA">
        <title>Comparative Genomics and Chromosome Evolution.</title>
        <authorList>
            <person name="Mudd A.B."/>
        </authorList>
    </citation>
    <scope>NUCLEOTIDE SEQUENCE</scope>
    <source>
        <strain evidence="1">237g6f4</strain>
        <tissue evidence="1">Blood</tissue>
    </source>
</reference>
<keyword evidence="2" id="KW-1185">Reference proteome</keyword>
<evidence type="ECO:0000313" key="2">
    <source>
        <dbReference type="Proteomes" id="UP000824782"/>
    </source>
</evidence>
<name>A0AAV7DFT2_ENGPU</name>
<protein>
    <submittedName>
        <fullName evidence="1">Uncharacterized protein</fullName>
    </submittedName>
</protein>
<proteinExistence type="predicted"/>
<gene>
    <name evidence="1" type="ORF">GDO81_001773</name>
</gene>
<accession>A0AAV7DFT2</accession>
<sequence>MSGGLSAKKCVQNVLCDSSLIEALIIPQPIPLPVGLLPKTPSRTPVMVPITLPSAPLNEPLSHLLHMIPLFNYISPLSTSFYLSFYNALYWFETFCCDSSITSSQSTL</sequence>